<dbReference type="EMBL" id="FQ790346">
    <property type="protein sequence ID" value="CCD53277.1"/>
    <property type="molecule type" value="Genomic_DNA"/>
</dbReference>
<accession>G2YNS9</accession>
<gene>
    <name evidence="2" type="ORF">BofuT4_uP122960.1</name>
</gene>
<sequence>MAREYYHRYQDCGLTHLPSSAYPDGTSQLQRNSVRANAYRKSSRVSDLR</sequence>
<dbReference type="InParanoid" id="G2YNS9"/>
<name>G2YNS9_BOTF4</name>
<organism evidence="2 3">
    <name type="scientific">Botryotinia fuckeliana (strain T4)</name>
    <name type="common">Noble rot fungus</name>
    <name type="synonym">Botrytis cinerea</name>
    <dbReference type="NCBI Taxonomy" id="999810"/>
    <lineage>
        <taxon>Eukaryota</taxon>
        <taxon>Fungi</taxon>
        <taxon>Dikarya</taxon>
        <taxon>Ascomycota</taxon>
        <taxon>Pezizomycotina</taxon>
        <taxon>Leotiomycetes</taxon>
        <taxon>Helotiales</taxon>
        <taxon>Sclerotiniaceae</taxon>
        <taxon>Botrytis</taxon>
    </lineage>
</organism>
<evidence type="ECO:0000256" key="1">
    <source>
        <dbReference type="SAM" id="MobiDB-lite"/>
    </source>
</evidence>
<feature type="region of interest" description="Disordered" evidence="1">
    <location>
        <begin position="17"/>
        <end position="49"/>
    </location>
</feature>
<evidence type="ECO:0000313" key="3">
    <source>
        <dbReference type="Proteomes" id="UP000008177"/>
    </source>
</evidence>
<dbReference type="HOGENOM" id="CLU_3142913_0_0_1"/>
<proteinExistence type="predicted"/>
<dbReference type="Proteomes" id="UP000008177">
    <property type="component" value="Unplaced contigs"/>
</dbReference>
<evidence type="ECO:0000313" key="2">
    <source>
        <dbReference type="EMBL" id="CCD53277.1"/>
    </source>
</evidence>
<protein>
    <submittedName>
        <fullName evidence="2">Uncharacterized protein</fullName>
    </submittedName>
</protein>
<reference evidence="3" key="1">
    <citation type="journal article" date="2011" name="PLoS Genet.">
        <title>Genomic analysis of the necrotrophic fungal pathogens Sclerotinia sclerotiorum and Botrytis cinerea.</title>
        <authorList>
            <person name="Amselem J."/>
            <person name="Cuomo C.A."/>
            <person name="van Kan J.A."/>
            <person name="Viaud M."/>
            <person name="Benito E.P."/>
            <person name="Couloux A."/>
            <person name="Coutinho P.M."/>
            <person name="de Vries R.P."/>
            <person name="Dyer P.S."/>
            <person name="Fillinger S."/>
            <person name="Fournier E."/>
            <person name="Gout L."/>
            <person name="Hahn M."/>
            <person name="Kohn L."/>
            <person name="Lapalu N."/>
            <person name="Plummer K.M."/>
            <person name="Pradier J.M."/>
            <person name="Quevillon E."/>
            <person name="Sharon A."/>
            <person name="Simon A."/>
            <person name="ten Have A."/>
            <person name="Tudzynski B."/>
            <person name="Tudzynski P."/>
            <person name="Wincker P."/>
            <person name="Andrew M."/>
            <person name="Anthouard V."/>
            <person name="Beever R.E."/>
            <person name="Beffa R."/>
            <person name="Benoit I."/>
            <person name="Bouzid O."/>
            <person name="Brault B."/>
            <person name="Chen Z."/>
            <person name="Choquer M."/>
            <person name="Collemare J."/>
            <person name="Cotton P."/>
            <person name="Danchin E.G."/>
            <person name="Da Silva C."/>
            <person name="Gautier A."/>
            <person name="Giraud C."/>
            <person name="Giraud T."/>
            <person name="Gonzalez C."/>
            <person name="Grossetete S."/>
            <person name="Guldener U."/>
            <person name="Henrissat B."/>
            <person name="Howlett B.J."/>
            <person name="Kodira C."/>
            <person name="Kretschmer M."/>
            <person name="Lappartient A."/>
            <person name="Leroch M."/>
            <person name="Levis C."/>
            <person name="Mauceli E."/>
            <person name="Neuveglise C."/>
            <person name="Oeser B."/>
            <person name="Pearson M."/>
            <person name="Poulain J."/>
            <person name="Poussereau N."/>
            <person name="Quesneville H."/>
            <person name="Rascle C."/>
            <person name="Schumacher J."/>
            <person name="Segurens B."/>
            <person name="Sexton A."/>
            <person name="Silva E."/>
            <person name="Sirven C."/>
            <person name="Soanes D.M."/>
            <person name="Talbot N.J."/>
            <person name="Templeton M."/>
            <person name="Yandava C."/>
            <person name="Yarden O."/>
            <person name="Zeng Q."/>
            <person name="Rollins J.A."/>
            <person name="Lebrun M.H."/>
            <person name="Dickman M."/>
        </authorList>
    </citation>
    <scope>NUCLEOTIDE SEQUENCE [LARGE SCALE GENOMIC DNA]</scope>
    <source>
        <strain evidence="3">T4</strain>
    </source>
</reference>
<dbReference type="AlphaFoldDB" id="G2YNS9"/>
<feature type="compositionally biased region" description="Polar residues" evidence="1">
    <location>
        <begin position="25"/>
        <end position="35"/>
    </location>
</feature>